<keyword evidence="2" id="KW-1185">Reference proteome</keyword>
<dbReference type="FunFam" id="2.40.128.20:FF:000034">
    <property type="entry name" value="Karl, isoform A"/>
    <property type="match status" value="1"/>
</dbReference>
<dbReference type="AlphaFoldDB" id="A0A6I8T5C8"/>
<evidence type="ECO:0000313" key="2">
    <source>
        <dbReference type="Proteomes" id="UP000008820"/>
    </source>
</evidence>
<dbReference type="PANTHER" id="PTHR10612:SF11">
    <property type="entry name" value="KARL, ISOFORM A"/>
    <property type="match status" value="1"/>
</dbReference>
<accession>A0A6I8T5C8</accession>
<dbReference type="Gene3D" id="2.40.128.20">
    <property type="match status" value="1"/>
</dbReference>
<dbReference type="Proteomes" id="UP000008820">
    <property type="component" value="Chromosome 1"/>
</dbReference>
<name>A0A6I8T5C8_AEDAE</name>
<dbReference type="FunCoup" id="A0A6I8T5C8">
    <property type="interactions" value="1"/>
</dbReference>
<reference evidence="1" key="2">
    <citation type="submission" date="2020-05" db="UniProtKB">
        <authorList>
            <consortium name="EnsemblMetazoa"/>
        </authorList>
    </citation>
    <scope>IDENTIFICATION</scope>
    <source>
        <strain evidence="1">LVP_AGWG</strain>
    </source>
</reference>
<dbReference type="SUPFAM" id="SSF50814">
    <property type="entry name" value="Lipocalins"/>
    <property type="match status" value="1"/>
</dbReference>
<gene>
    <name evidence="1" type="primary">5574999</name>
</gene>
<dbReference type="InParanoid" id="A0A6I8T5C8"/>
<dbReference type="EnsemblMetazoa" id="AAEL002520-RB">
    <property type="protein sequence ID" value="AAEL002520-PB"/>
    <property type="gene ID" value="AAEL002520"/>
</dbReference>
<dbReference type="GO" id="GO:0000302">
    <property type="term" value="P:response to reactive oxygen species"/>
    <property type="evidence" value="ECO:0007669"/>
    <property type="project" value="TreeGrafter"/>
</dbReference>
<organism evidence="1 2">
    <name type="scientific">Aedes aegypti</name>
    <name type="common">Yellowfever mosquito</name>
    <name type="synonym">Culex aegypti</name>
    <dbReference type="NCBI Taxonomy" id="7159"/>
    <lineage>
        <taxon>Eukaryota</taxon>
        <taxon>Metazoa</taxon>
        <taxon>Ecdysozoa</taxon>
        <taxon>Arthropoda</taxon>
        <taxon>Hexapoda</taxon>
        <taxon>Insecta</taxon>
        <taxon>Pterygota</taxon>
        <taxon>Neoptera</taxon>
        <taxon>Endopterygota</taxon>
        <taxon>Diptera</taxon>
        <taxon>Nematocera</taxon>
        <taxon>Culicoidea</taxon>
        <taxon>Culicidae</taxon>
        <taxon>Culicinae</taxon>
        <taxon>Aedini</taxon>
        <taxon>Aedes</taxon>
        <taxon>Stegomyia</taxon>
    </lineage>
</organism>
<proteinExistence type="predicted"/>
<protein>
    <submittedName>
        <fullName evidence="1">Uncharacterized protein</fullName>
    </submittedName>
</protein>
<dbReference type="CDD" id="cd00301">
    <property type="entry name" value="lipocalin_FABP"/>
    <property type="match status" value="1"/>
</dbReference>
<dbReference type="InterPro" id="IPR012674">
    <property type="entry name" value="Calycin"/>
</dbReference>
<evidence type="ECO:0000313" key="1">
    <source>
        <dbReference type="EnsemblMetazoa" id="AAEL002520-PB"/>
    </source>
</evidence>
<dbReference type="GO" id="GO:0006629">
    <property type="term" value="P:lipid metabolic process"/>
    <property type="evidence" value="ECO:0007669"/>
    <property type="project" value="TreeGrafter"/>
</dbReference>
<dbReference type="PANTHER" id="PTHR10612">
    <property type="entry name" value="APOLIPOPROTEIN D"/>
    <property type="match status" value="1"/>
</dbReference>
<reference evidence="1 2" key="1">
    <citation type="submission" date="2017-06" db="EMBL/GenBank/DDBJ databases">
        <title>Aedes aegypti genome working group (AGWG) sequencing and assembly.</title>
        <authorList>
            <consortium name="Aedes aegypti Genome Working Group (AGWG)"/>
            <person name="Matthews B.J."/>
        </authorList>
    </citation>
    <scope>NUCLEOTIDE SEQUENCE [LARGE SCALE GENOMIC DNA]</scope>
    <source>
        <strain evidence="1 2">LVP_AGWG</strain>
    </source>
</reference>
<dbReference type="GO" id="GO:0005737">
    <property type="term" value="C:cytoplasm"/>
    <property type="evidence" value="ECO:0007669"/>
    <property type="project" value="TreeGrafter"/>
</dbReference>
<dbReference type="OrthoDB" id="8186134at2759"/>
<sequence length="307" mass="35528">MGEKDGRALGEIRVTETGSHFRIFGLAGRAVGQESLEGGEKFDIPEPIETAIPIQSILPIYNYFTIMTGCDGGGKGDGRCHRRRRNSVMTGGSGPQRRIDWIRWTLIMLILIVGQCDSQMGRRRNRNERCPRVRAMRNFDLPSMMGYWYVIQYFASSETLPEYSCMQSSFITTDGLITMNFTYFFSDDPLRNFQQGNITWVIPNFAQPAHWIHAEWTYEEIYNTYVIDTDYQSWGLIMHCAEKTKSQKYLSALMLSRTPTLTQNVINFLREKLPRYDIDLSCMFPISQVNCSHREVDPKAYFKYESV</sequence>